<dbReference type="EMBL" id="RQFA01000032">
    <property type="protein sequence ID" value="TGK35148.1"/>
    <property type="molecule type" value="Genomic_DNA"/>
</dbReference>
<evidence type="ECO:0000256" key="5">
    <source>
        <dbReference type="ARBA" id="ARBA00022801"/>
    </source>
</evidence>
<dbReference type="HAMAP" id="MF_01374">
    <property type="entry name" value="Glyoxalase_2"/>
    <property type="match status" value="1"/>
</dbReference>
<dbReference type="InterPro" id="IPR001279">
    <property type="entry name" value="Metallo-B-lactamas"/>
</dbReference>
<evidence type="ECO:0000259" key="8">
    <source>
        <dbReference type="SMART" id="SM00849"/>
    </source>
</evidence>
<comment type="catalytic activity">
    <reaction evidence="1 7">
        <text>an S-(2-hydroxyacyl)glutathione + H2O = a 2-hydroxy carboxylate + glutathione + H(+)</text>
        <dbReference type="Rhea" id="RHEA:21864"/>
        <dbReference type="ChEBI" id="CHEBI:15377"/>
        <dbReference type="ChEBI" id="CHEBI:15378"/>
        <dbReference type="ChEBI" id="CHEBI:57925"/>
        <dbReference type="ChEBI" id="CHEBI:58896"/>
        <dbReference type="ChEBI" id="CHEBI:71261"/>
        <dbReference type="EC" id="3.1.2.6"/>
    </reaction>
</comment>
<dbReference type="PANTHER" id="PTHR43705:SF1">
    <property type="entry name" value="HYDROXYACYLGLUTATHIONE HYDROLASE GLOB"/>
    <property type="match status" value="1"/>
</dbReference>
<dbReference type="GO" id="GO:0046872">
    <property type="term" value="F:metal ion binding"/>
    <property type="evidence" value="ECO:0007669"/>
    <property type="project" value="UniProtKB-KW"/>
</dbReference>
<evidence type="ECO:0000256" key="2">
    <source>
        <dbReference type="ARBA" id="ARBA00004963"/>
    </source>
</evidence>
<dbReference type="InterPro" id="IPR035680">
    <property type="entry name" value="Clx_II_MBL"/>
</dbReference>
<dbReference type="EC" id="3.1.2.6" evidence="7"/>
<keyword evidence="5 7" id="KW-0378">Hydrolase</keyword>
<comment type="cofactor">
    <cofactor evidence="7">
        <name>Zn(2+)</name>
        <dbReference type="ChEBI" id="CHEBI:29105"/>
    </cofactor>
    <text evidence="7">Binds 2 Zn(2+) ions per subunit.</text>
</comment>
<feature type="binding site" evidence="7">
    <location>
        <position position="137"/>
    </location>
    <ligand>
        <name>Zn(2+)</name>
        <dbReference type="ChEBI" id="CHEBI:29105"/>
        <label>2</label>
    </ligand>
</feature>
<dbReference type="InterPro" id="IPR036866">
    <property type="entry name" value="RibonucZ/Hydroxyglut_hydro"/>
</dbReference>
<comment type="caution">
    <text evidence="9">The sequence shown here is derived from an EMBL/GenBank/DDBJ whole genome shotgun (WGS) entry which is preliminary data.</text>
</comment>
<dbReference type="SMART" id="SM00849">
    <property type="entry name" value="Lactamase_B"/>
    <property type="match status" value="1"/>
</dbReference>
<evidence type="ECO:0000256" key="7">
    <source>
        <dbReference type="HAMAP-Rule" id="MF_01374"/>
    </source>
</evidence>
<feature type="binding site" evidence="7">
    <location>
        <position position="61"/>
    </location>
    <ligand>
        <name>Zn(2+)</name>
        <dbReference type="ChEBI" id="CHEBI:29105"/>
        <label>2</label>
    </ligand>
</feature>
<dbReference type="InterPro" id="IPR050110">
    <property type="entry name" value="Glyoxalase_II_hydrolase"/>
</dbReference>
<proteinExistence type="inferred from homology"/>
<feature type="binding site" evidence="7">
    <location>
        <position position="137"/>
    </location>
    <ligand>
        <name>Zn(2+)</name>
        <dbReference type="ChEBI" id="CHEBI:29105"/>
        <label>1</label>
    </ligand>
</feature>
<evidence type="ECO:0000256" key="6">
    <source>
        <dbReference type="ARBA" id="ARBA00022833"/>
    </source>
</evidence>
<accession>A0A5F1YBR6</accession>
<evidence type="ECO:0000256" key="4">
    <source>
        <dbReference type="ARBA" id="ARBA00022723"/>
    </source>
</evidence>
<dbReference type="Pfam" id="PF00753">
    <property type="entry name" value="Lactamase_B"/>
    <property type="match status" value="1"/>
</dbReference>
<gene>
    <name evidence="7" type="primary">gloB</name>
    <name evidence="9" type="ORF">EHQ17_06830</name>
</gene>
<comment type="pathway">
    <text evidence="2 7">Secondary metabolite metabolism; methylglyoxal degradation; (R)-lactate from methylglyoxal: step 2/2.</text>
</comment>
<protein>
    <recommendedName>
        <fullName evidence="7">Hydroxyacylglutathione hydrolase</fullName>
        <ecNumber evidence="7">3.1.2.6</ecNumber>
    </recommendedName>
    <alternativeName>
        <fullName evidence="7">Glyoxalase II</fullName>
        <shortName evidence="7">Glx II</shortName>
    </alternativeName>
</protein>
<dbReference type="SUPFAM" id="SSF56281">
    <property type="entry name" value="Metallo-hydrolase/oxidoreductase"/>
    <property type="match status" value="1"/>
</dbReference>
<feature type="binding site" evidence="7">
    <location>
        <position position="60"/>
    </location>
    <ligand>
        <name>Zn(2+)</name>
        <dbReference type="ChEBI" id="CHEBI:29105"/>
        <label>2</label>
    </ligand>
</feature>
<dbReference type="UniPathway" id="UPA00619">
    <property type="reaction ID" value="UER00676"/>
</dbReference>
<dbReference type="RefSeq" id="WP_135592335.1">
    <property type="nucleotide sequence ID" value="NZ_RQEZ01000105.1"/>
</dbReference>
<organism evidence="9 10">
    <name type="scientific">Leptospira gomenensis</name>
    <dbReference type="NCBI Taxonomy" id="2484974"/>
    <lineage>
        <taxon>Bacteria</taxon>
        <taxon>Pseudomonadati</taxon>
        <taxon>Spirochaetota</taxon>
        <taxon>Spirochaetia</taxon>
        <taxon>Leptospirales</taxon>
        <taxon>Leptospiraceae</taxon>
        <taxon>Leptospira</taxon>
    </lineage>
</organism>
<feature type="binding site" evidence="7">
    <location>
        <position position="177"/>
    </location>
    <ligand>
        <name>Zn(2+)</name>
        <dbReference type="ChEBI" id="CHEBI:29105"/>
        <label>2</label>
    </ligand>
</feature>
<reference evidence="9" key="1">
    <citation type="journal article" date="2019" name="PLoS Negl. Trop. Dis.">
        <title>Revisiting the worldwide diversity of Leptospira species in the environment.</title>
        <authorList>
            <person name="Vincent A.T."/>
            <person name="Schiettekatte O."/>
            <person name="Bourhy P."/>
            <person name="Veyrier F.J."/>
            <person name="Picardeau M."/>
        </authorList>
    </citation>
    <scope>NUCLEOTIDE SEQUENCE [LARGE SCALE GENOMIC DNA]</scope>
    <source>
        <strain evidence="9">201800299</strain>
    </source>
</reference>
<dbReference type="GO" id="GO:0004416">
    <property type="term" value="F:hydroxyacylglutathione hydrolase activity"/>
    <property type="evidence" value="ECO:0007669"/>
    <property type="project" value="UniProtKB-UniRule"/>
</dbReference>
<dbReference type="InterPro" id="IPR032282">
    <property type="entry name" value="HAGH_C"/>
</dbReference>
<keyword evidence="4 7" id="KW-0479">Metal-binding</keyword>
<dbReference type="Proteomes" id="UP000298277">
    <property type="component" value="Unassembled WGS sequence"/>
</dbReference>
<dbReference type="PANTHER" id="PTHR43705">
    <property type="entry name" value="HYDROXYACYLGLUTATHIONE HYDROLASE"/>
    <property type="match status" value="1"/>
</dbReference>
<feature type="binding site" evidence="7">
    <location>
        <position position="115"/>
    </location>
    <ligand>
        <name>Zn(2+)</name>
        <dbReference type="ChEBI" id="CHEBI:29105"/>
        <label>1</label>
    </ligand>
</feature>
<dbReference type="CDD" id="cd07723">
    <property type="entry name" value="hydroxyacylglutathione_hydrolase_MBL-fold"/>
    <property type="match status" value="1"/>
</dbReference>
<dbReference type="GO" id="GO:0019243">
    <property type="term" value="P:methylglyoxal catabolic process to D-lactate via S-lactoyl-glutathione"/>
    <property type="evidence" value="ECO:0007669"/>
    <property type="project" value="InterPro"/>
</dbReference>
<dbReference type="OrthoDB" id="9802248at2"/>
<dbReference type="InterPro" id="IPR017782">
    <property type="entry name" value="Hydroxyacylglutathione_Hdrlase"/>
</dbReference>
<evidence type="ECO:0000313" key="10">
    <source>
        <dbReference type="Proteomes" id="UP000298277"/>
    </source>
</evidence>
<evidence type="ECO:0000256" key="3">
    <source>
        <dbReference type="ARBA" id="ARBA00006759"/>
    </source>
</evidence>
<feature type="domain" description="Metallo-beta-lactamase" evidence="8">
    <location>
        <begin position="13"/>
        <end position="177"/>
    </location>
</feature>
<evidence type="ECO:0000313" key="9">
    <source>
        <dbReference type="EMBL" id="TGK35148.1"/>
    </source>
</evidence>
<dbReference type="Gene3D" id="3.60.15.10">
    <property type="entry name" value="Ribonuclease Z/Hydroxyacylglutathione hydrolase-like"/>
    <property type="match status" value="1"/>
</dbReference>
<dbReference type="Pfam" id="PF16123">
    <property type="entry name" value="HAGH_C"/>
    <property type="match status" value="1"/>
</dbReference>
<feature type="binding site" evidence="7">
    <location>
        <position position="58"/>
    </location>
    <ligand>
        <name>Zn(2+)</name>
        <dbReference type="ChEBI" id="CHEBI:29105"/>
        <label>1</label>
    </ligand>
</feature>
<comment type="function">
    <text evidence="7">Thiolesterase that catalyzes the hydrolysis of S-D-lactoyl-glutathione to form glutathione and D-lactic acid.</text>
</comment>
<dbReference type="AlphaFoldDB" id="A0A5F1YBR6"/>
<evidence type="ECO:0000256" key="1">
    <source>
        <dbReference type="ARBA" id="ARBA00001623"/>
    </source>
</evidence>
<name>A0A5F1YBR6_9LEPT</name>
<feature type="binding site" evidence="7">
    <location>
        <position position="56"/>
    </location>
    <ligand>
        <name>Zn(2+)</name>
        <dbReference type="ChEBI" id="CHEBI:29105"/>
        <label>1</label>
    </ligand>
</feature>
<comment type="similarity">
    <text evidence="3 7">Belongs to the metallo-beta-lactamase superfamily. Glyoxalase II family.</text>
</comment>
<sequence>MEIFRFYTRSPLRNFTYILHNPELGKTLSLDPYDSAPIRKFLEEKGWNLDFILNTHEHADHTSGNEGLVNLYSPIVYAHPGAIGKIPHATHPVKKGDRILASQNSHLEILDTPGHTFCHVCLLLVEAGKRKAIFTGDTLFNAGVGNCYRGGDAEILAKTVLEQFYPMEDEILLYPGHDYWETNLRFTLSLDPNNPSALEEIRRLETFAPDEDFPTNDLALEKKINVFLRCQDPSSDLKQAVLQKTGQSWDPRLPKNFFVSLRTLRDKW</sequence>
<comment type="subunit">
    <text evidence="7">Monomer.</text>
</comment>
<keyword evidence="6 7" id="KW-0862">Zinc</keyword>
<keyword evidence="10" id="KW-1185">Reference proteome</keyword>